<keyword evidence="2" id="KW-1185">Reference proteome</keyword>
<evidence type="ECO:0000313" key="1">
    <source>
        <dbReference type="EMBL" id="ORA19317.1"/>
    </source>
</evidence>
<dbReference type="EMBL" id="MVHE01000030">
    <property type="protein sequence ID" value="ORA19317.1"/>
    <property type="molecule type" value="Genomic_DNA"/>
</dbReference>
<dbReference type="AlphaFoldDB" id="A0A1W9ZNA5"/>
<dbReference type="Proteomes" id="UP000192284">
    <property type="component" value="Unassembled WGS sequence"/>
</dbReference>
<protein>
    <submittedName>
        <fullName evidence="1">Uncharacterized protein</fullName>
    </submittedName>
</protein>
<accession>A0A1W9ZNA5</accession>
<proteinExistence type="predicted"/>
<organism evidence="1 2">
    <name type="scientific">Mycobacterium angelicum</name>
    <dbReference type="NCBI Taxonomy" id="470074"/>
    <lineage>
        <taxon>Bacteria</taxon>
        <taxon>Bacillati</taxon>
        <taxon>Actinomycetota</taxon>
        <taxon>Actinomycetes</taxon>
        <taxon>Mycobacteriales</taxon>
        <taxon>Mycobacteriaceae</taxon>
        <taxon>Mycobacterium</taxon>
    </lineage>
</organism>
<name>A0A1W9ZNA5_MYCAN</name>
<sequence>MGLRHQGRQIQLQTRLRSICRRVTSAGRTGGRRLGLATVTRLFCHGWQRAVRPGQISSHDD</sequence>
<comment type="caution">
    <text evidence="1">The sequence shown here is derived from an EMBL/GenBank/DDBJ whole genome shotgun (WGS) entry which is preliminary data.</text>
</comment>
<evidence type="ECO:0000313" key="2">
    <source>
        <dbReference type="Proteomes" id="UP000192284"/>
    </source>
</evidence>
<gene>
    <name evidence="1" type="ORF">BST12_17600</name>
</gene>
<reference evidence="1 2" key="1">
    <citation type="submission" date="2017-02" db="EMBL/GenBank/DDBJ databases">
        <title>The new phylogeny of genus Mycobacterium.</title>
        <authorList>
            <person name="Tortoli E."/>
            <person name="Trovato A."/>
            <person name="Cirillo D.M."/>
        </authorList>
    </citation>
    <scope>NUCLEOTIDE SEQUENCE [LARGE SCALE GENOMIC DNA]</scope>
    <source>
        <strain evidence="1 2">DSM 45057</strain>
    </source>
</reference>